<gene>
    <name evidence="1" type="ORF">ADK38_37445</name>
</gene>
<name>A0ABR5IWF5_9ACTN</name>
<evidence type="ECO:0000313" key="2">
    <source>
        <dbReference type="Proteomes" id="UP000037020"/>
    </source>
</evidence>
<comment type="caution">
    <text evidence="1">The sequence shown here is derived from an EMBL/GenBank/DDBJ whole genome shotgun (WGS) entry which is preliminary data.</text>
</comment>
<protein>
    <submittedName>
        <fullName evidence="1">Uncharacterized protein</fullName>
    </submittedName>
</protein>
<feature type="non-terminal residue" evidence="1">
    <location>
        <position position="67"/>
    </location>
</feature>
<evidence type="ECO:0000313" key="1">
    <source>
        <dbReference type="EMBL" id="KOG85301.1"/>
    </source>
</evidence>
<accession>A0ABR5IWF5</accession>
<sequence>MDPKTGRLLAARGETVPLDTFDGRSDDSLRPRLVATESGAPRLLSFAYVDGPRGTEQLVVAAGTLRL</sequence>
<dbReference type="EMBL" id="LGUT01003512">
    <property type="protein sequence ID" value="KOG85301.1"/>
    <property type="molecule type" value="Genomic_DNA"/>
</dbReference>
<dbReference type="Proteomes" id="UP000037020">
    <property type="component" value="Unassembled WGS sequence"/>
</dbReference>
<proteinExistence type="predicted"/>
<keyword evidence="2" id="KW-1185">Reference proteome</keyword>
<reference evidence="1 2" key="1">
    <citation type="submission" date="2015-07" db="EMBL/GenBank/DDBJ databases">
        <authorList>
            <person name="Ju K.-S."/>
            <person name="Doroghazi J.R."/>
            <person name="Metcalf W.W."/>
        </authorList>
    </citation>
    <scope>NUCLEOTIDE SEQUENCE [LARGE SCALE GENOMIC DNA]</scope>
    <source>
        <strain evidence="1 2">NRRL B-3589</strain>
    </source>
</reference>
<organism evidence="1 2">
    <name type="scientific">Streptomyces varsoviensis</name>
    <dbReference type="NCBI Taxonomy" id="67373"/>
    <lineage>
        <taxon>Bacteria</taxon>
        <taxon>Bacillati</taxon>
        <taxon>Actinomycetota</taxon>
        <taxon>Actinomycetes</taxon>
        <taxon>Kitasatosporales</taxon>
        <taxon>Streptomycetaceae</taxon>
        <taxon>Streptomyces</taxon>
    </lineage>
</organism>